<proteinExistence type="inferred from homology"/>
<dbReference type="Pfam" id="PF00173">
    <property type="entry name" value="Cyt-b5"/>
    <property type="match status" value="1"/>
</dbReference>
<keyword evidence="1" id="KW-0349">Heme</keyword>
<gene>
    <name evidence="6" type="ORF">BOKJ2_LOCUS11840</name>
</gene>
<dbReference type="PROSITE" id="PS50255">
    <property type="entry name" value="CYTOCHROME_B5_2"/>
    <property type="match status" value="1"/>
</dbReference>
<dbReference type="InterPro" id="IPR001199">
    <property type="entry name" value="Cyt_B5-like_heme/steroid-bd"/>
</dbReference>
<dbReference type="GO" id="GO:0046872">
    <property type="term" value="F:metal ion binding"/>
    <property type="evidence" value="ECO:0007669"/>
    <property type="project" value="UniProtKB-KW"/>
</dbReference>
<evidence type="ECO:0000313" key="6">
    <source>
        <dbReference type="EMBL" id="CAD5225963.1"/>
    </source>
</evidence>
<name>A0A811LE49_9BILA</name>
<dbReference type="EMBL" id="CAJFCW020000005">
    <property type="protein sequence ID" value="CAG9121544.1"/>
    <property type="molecule type" value="Genomic_DNA"/>
</dbReference>
<dbReference type="PANTHER" id="PTHR19359">
    <property type="entry name" value="CYTOCHROME B5"/>
    <property type="match status" value="1"/>
</dbReference>
<dbReference type="GO" id="GO:0020037">
    <property type="term" value="F:heme binding"/>
    <property type="evidence" value="ECO:0007669"/>
    <property type="project" value="TreeGrafter"/>
</dbReference>
<dbReference type="EMBL" id="CAJFDH010000005">
    <property type="protein sequence ID" value="CAD5225963.1"/>
    <property type="molecule type" value="Genomic_DNA"/>
</dbReference>
<keyword evidence="7" id="KW-1185">Reference proteome</keyword>
<dbReference type="OrthoDB" id="260519at2759"/>
<feature type="domain" description="Cytochrome b5 heme-binding" evidence="5">
    <location>
        <begin position="2"/>
        <end position="81"/>
    </location>
</feature>
<organism evidence="6 7">
    <name type="scientific">Bursaphelenchus okinawaensis</name>
    <dbReference type="NCBI Taxonomy" id="465554"/>
    <lineage>
        <taxon>Eukaryota</taxon>
        <taxon>Metazoa</taxon>
        <taxon>Ecdysozoa</taxon>
        <taxon>Nematoda</taxon>
        <taxon>Chromadorea</taxon>
        <taxon>Rhabditida</taxon>
        <taxon>Tylenchina</taxon>
        <taxon>Tylenchomorpha</taxon>
        <taxon>Aphelenchoidea</taxon>
        <taxon>Aphelenchoididae</taxon>
        <taxon>Bursaphelenchus</taxon>
    </lineage>
</organism>
<comment type="caution">
    <text evidence="6">The sequence shown here is derived from an EMBL/GenBank/DDBJ whole genome shotgun (WGS) entry which is preliminary data.</text>
</comment>
<sequence>MTTTYTRSDVAKHNKEDDLWLIYNGKVYNMTSYYSQHPGGDAMLHKAGKDVSLVLDSVAGHGFALTFIHKKLKELYIGELA</sequence>
<comment type="similarity">
    <text evidence="4">Belongs to the cytochrome b5 family.</text>
</comment>
<evidence type="ECO:0000256" key="2">
    <source>
        <dbReference type="ARBA" id="ARBA00022723"/>
    </source>
</evidence>
<dbReference type="PANTHER" id="PTHR19359:SF95">
    <property type="entry name" value="CYTOCHROME B5 TYPE B"/>
    <property type="match status" value="1"/>
</dbReference>
<accession>A0A811LE49</accession>
<protein>
    <recommendedName>
        <fullName evidence="5">Cytochrome b5 heme-binding domain-containing protein</fullName>
    </recommendedName>
</protein>
<dbReference type="AlphaFoldDB" id="A0A811LE49"/>
<dbReference type="GO" id="GO:0016020">
    <property type="term" value="C:membrane"/>
    <property type="evidence" value="ECO:0007669"/>
    <property type="project" value="TreeGrafter"/>
</dbReference>
<evidence type="ECO:0000256" key="1">
    <source>
        <dbReference type="ARBA" id="ARBA00022617"/>
    </source>
</evidence>
<keyword evidence="2" id="KW-0479">Metal-binding</keyword>
<dbReference type="SUPFAM" id="SSF55856">
    <property type="entry name" value="Cytochrome b5-like heme/steroid binding domain"/>
    <property type="match status" value="1"/>
</dbReference>
<dbReference type="Gene3D" id="3.10.120.10">
    <property type="entry name" value="Cytochrome b5-like heme/steroid binding domain"/>
    <property type="match status" value="1"/>
</dbReference>
<dbReference type="Proteomes" id="UP000614601">
    <property type="component" value="Unassembled WGS sequence"/>
</dbReference>
<dbReference type="Proteomes" id="UP000783686">
    <property type="component" value="Unassembled WGS sequence"/>
</dbReference>
<dbReference type="InterPro" id="IPR036400">
    <property type="entry name" value="Cyt_B5-like_heme/steroid_sf"/>
</dbReference>
<dbReference type="SMART" id="SM01117">
    <property type="entry name" value="Cyt-b5"/>
    <property type="match status" value="1"/>
</dbReference>
<evidence type="ECO:0000256" key="4">
    <source>
        <dbReference type="ARBA" id="ARBA00038168"/>
    </source>
</evidence>
<keyword evidence="3" id="KW-0408">Iron</keyword>
<reference evidence="6" key="1">
    <citation type="submission" date="2020-09" db="EMBL/GenBank/DDBJ databases">
        <authorList>
            <person name="Kikuchi T."/>
        </authorList>
    </citation>
    <scope>NUCLEOTIDE SEQUENCE</scope>
    <source>
        <strain evidence="6">SH1</strain>
    </source>
</reference>
<dbReference type="InterPro" id="IPR050668">
    <property type="entry name" value="Cytochrome_b5"/>
</dbReference>
<evidence type="ECO:0000313" key="7">
    <source>
        <dbReference type="Proteomes" id="UP000614601"/>
    </source>
</evidence>
<evidence type="ECO:0000256" key="3">
    <source>
        <dbReference type="ARBA" id="ARBA00023004"/>
    </source>
</evidence>
<evidence type="ECO:0000259" key="5">
    <source>
        <dbReference type="PROSITE" id="PS50255"/>
    </source>
</evidence>